<evidence type="ECO:0000256" key="6">
    <source>
        <dbReference type="ARBA" id="ARBA00022989"/>
    </source>
</evidence>
<dbReference type="WBParaSite" id="BXY_1637200.1">
    <property type="protein sequence ID" value="BXY_1637200.1"/>
    <property type="gene ID" value="BXY_1637200"/>
</dbReference>
<evidence type="ECO:0000256" key="8">
    <source>
        <dbReference type="ARBA" id="ARBA00023136"/>
    </source>
</evidence>
<keyword evidence="6 9" id="KW-1133">Transmembrane helix</keyword>
<keyword evidence="8 9" id="KW-0472">Membrane</keyword>
<keyword evidence="7 9" id="KW-0333">Golgi apparatus</keyword>
<organism evidence="10 11">
    <name type="scientific">Bursaphelenchus xylophilus</name>
    <name type="common">Pinewood nematode worm</name>
    <name type="synonym">Aphelenchoides xylophilus</name>
    <dbReference type="NCBI Taxonomy" id="6326"/>
    <lineage>
        <taxon>Eukaryota</taxon>
        <taxon>Metazoa</taxon>
        <taxon>Ecdysozoa</taxon>
        <taxon>Nematoda</taxon>
        <taxon>Chromadorea</taxon>
        <taxon>Rhabditida</taxon>
        <taxon>Tylenchina</taxon>
        <taxon>Tylenchomorpha</taxon>
        <taxon>Aphelenchoidea</taxon>
        <taxon>Aphelenchoididae</taxon>
        <taxon>Bursaphelenchus</taxon>
    </lineage>
</organism>
<dbReference type="PANTHER" id="PTHR12369">
    <property type="entry name" value="CHONDROITIN SYNTHASE"/>
    <property type="match status" value="1"/>
</dbReference>
<keyword evidence="5 9" id="KW-0735">Signal-anchor</keyword>
<name>A0A1I7STK2_BURXY</name>
<dbReference type="GO" id="GO:0047238">
    <property type="term" value="F:glucuronosyl-N-acetylgalactosaminyl-proteoglycan 4-beta-N-acetylgalactosaminyltransferase activity"/>
    <property type="evidence" value="ECO:0007669"/>
    <property type="project" value="TreeGrafter"/>
</dbReference>
<protein>
    <recommendedName>
        <fullName evidence="9">Hexosyltransferase</fullName>
        <ecNumber evidence="9">2.4.1.-</ecNumber>
    </recommendedName>
</protein>
<dbReference type="GO" id="GO:0032580">
    <property type="term" value="C:Golgi cisterna membrane"/>
    <property type="evidence" value="ECO:0007669"/>
    <property type="project" value="UniProtKB-SubCell"/>
</dbReference>
<comment type="subcellular location">
    <subcellularLocation>
        <location evidence="1 9">Golgi apparatus</location>
        <location evidence="1 9">Golgi stack membrane</location>
        <topology evidence="1 9">Single-pass type II membrane protein</topology>
    </subcellularLocation>
</comment>
<comment type="similarity">
    <text evidence="2 9">Belongs to the chondroitin N-acetylgalactosaminyltransferase family.</text>
</comment>
<dbReference type="PANTHER" id="PTHR12369:SF13">
    <property type="entry name" value="HEXOSYLTRANSFERASE"/>
    <property type="match status" value="1"/>
</dbReference>
<feature type="transmembrane region" description="Helical" evidence="9">
    <location>
        <begin position="25"/>
        <end position="43"/>
    </location>
</feature>
<reference evidence="11" key="1">
    <citation type="submission" date="2016-11" db="UniProtKB">
        <authorList>
            <consortium name="WormBaseParasite"/>
        </authorList>
    </citation>
    <scope>IDENTIFICATION</scope>
</reference>
<proteinExistence type="inferred from homology"/>
<accession>A0A1I7STK2</accession>
<evidence type="ECO:0000256" key="2">
    <source>
        <dbReference type="ARBA" id="ARBA00009239"/>
    </source>
</evidence>
<evidence type="ECO:0000313" key="10">
    <source>
        <dbReference type="Proteomes" id="UP000095284"/>
    </source>
</evidence>
<evidence type="ECO:0000256" key="1">
    <source>
        <dbReference type="ARBA" id="ARBA00004447"/>
    </source>
</evidence>
<dbReference type="Proteomes" id="UP000095284">
    <property type="component" value="Unplaced"/>
</dbReference>
<sequence>MFSDEMHCNYALAIWPVMAYGIRTWMPFGLGLFMGSFLAFLLYTSNDLEKELKVESVEDIQRFVNWEVRVQKTFPVGGVNSQNTQNKVVRSRFAATELGIRDRLILIVMAQSALSVALNASIGQHVPRMQIYADASRIDADMSVLTNLIPYRLNGLSGQRAHVHILNSIADQALQDNYDWFFFIPDTTYVNPFELLRLIKRLNWNRQTALGQADTDGNCILEAGILLSNTAFQALLQQRHLCQTIVAASDQQAFEMCIRHTTNLACQSKDQGQSHRWWRVEETGETGSAIHDHVHWLASSREFNNTLTVSPLLSEQDAFTLHEHFVNVEIGRITSEIKRTSQEIRVFEEELDGDRSWPIGISSITRPPNRWQVPVWEYFTELDIFKNEPTQNSRPLTGNDALDIREVVEVARRKVEVDLEDGNVDISEVFNPNIMEFVQLRHGYRVFNAKRGMEYIVDLEYKWLRDEKREPLVKRLHVCRPIHFTELLHQVPYVKEDTDITIVIPIQTVEEAEAARALLIRHIRLCISSSSMIDSRQTRIVLAVRAISDVIMHQLTDELTHLKRKCKSWQTDIALLPLKPQSHAMIEAAALDEAIDHFGQQMIYVLLSPFADYQRELLDRVRINTIRHFQVFFPVPFAEFHPLIVNADRILNMAEKEQEKAGINNNTQMFFDLNNQEALEGRIRYLRDLIPPTMVAQRQLVVHKDRGFFDTNDFSVVSLYGTDYINARSKLAQKTDDGETTRLLDLSAIFLSQGDVHMLRSIEPSLRIRYHSRKCSPDLSPSDMARCQLSQKQSFGTKSQLAHVLFSDLRIIHNVPPSKIFQ</sequence>
<keyword evidence="3 9" id="KW-0808">Transferase</keyword>
<dbReference type="EC" id="2.4.1.-" evidence="9"/>
<keyword evidence="4 9" id="KW-0812">Transmembrane</keyword>
<evidence type="ECO:0000313" key="11">
    <source>
        <dbReference type="WBParaSite" id="BXY_1637200.1"/>
    </source>
</evidence>
<evidence type="ECO:0000256" key="3">
    <source>
        <dbReference type="ARBA" id="ARBA00022679"/>
    </source>
</evidence>
<evidence type="ECO:0000256" key="9">
    <source>
        <dbReference type="RuleBase" id="RU364016"/>
    </source>
</evidence>
<dbReference type="InterPro" id="IPR051227">
    <property type="entry name" value="CS_glycosyltransferase"/>
</dbReference>
<dbReference type="Pfam" id="PF05679">
    <property type="entry name" value="CHGN"/>
    <property type="match status" value="1"/>
</dbReference>
<evidence type="ECO:0000256" key="7">
    <source>
        <dbReference type="ARBA" id="ARBA00023034"/>
    </source>
</evidence>
<evidence type="ECO:0000256" key="4">
    <source>
        <dbReference type="ARBA" id="ARBA00022692"/>
    </source>
</evidence>
<dbReference type="eggNOG" id="KOG3708">
    <property type="taxonomic scope" value="Eukaryota"/>
</dbReference>
<evidence type="ECO:0000256" key="5">
    <source>
        <dbReference type="ARBA" id="ARBA00022968"/>
    </source>
</evidence>
<dbReference type="Gene3D" id="3.90.550.50">
    <property type="match status" value="1"/>
</dbReference>
<dbReference type="AlphaFoldDB" id="A0A1I7STK2"/>
<dbReference type="InterPro" id="IPR008428">
    <property type="entry name" value="Chond_GalNAc"/>
</dbReference>